<organism evidence="1 2">
    <name type="scientific">Corchorus olitorius</name>
    <dbReference type="NCBI Taxonomy" id="93759"/>
    <lineage>
        <taxon>Eukaryota</taxon>
        <taxon>Viridiplantae</taxon>
        <taxon>Streptophyta</taxon>
        <taxon>Embryophyta</taxon>
        <taxon>Tracheophyta</taxon>
        <taxon>Spermatophyta</taxon>
        <taxon>Magnoliopsida</taxon>
        <taxon>eudicotyledons</taxon>
        <taxon>Gunneridae</taxon>
        <taxon>Pentapetalae</taxon>
        <taxon>rosids</taxon>
        <taxon>malvids</taxon>
        <taxon>Malvales</taxon>
        <taxon>Malvaceae</taxon>
        <taxon>Grewioideae</taxon>
        <taxon>Apeibeae</taxon>
        <taxon>Corchorus</taxon>
    </lineage>
</organism>
<dbReference type="InterPro" id="IPR012337">
    <property type="entry name" value="RNaseH-like_sf"/>
</dbReference>
<name>A0A1R3IQU2_9ROSI</name>
<evidence type="ECO:0000313" key="1">
    <source>
        <dbReference type="EMBL" id="OMO84936.1"/>
    </source>
</evidence>
<dbReference type="AlphaFoldDB" id="A0A1R3IQU2"/>
<dbReference type="STRING" id="93759.A0A1R3IQU2"/>
<gene>
    <name evidence="1" type="ORF">COLO4_21793</name>
</gene>
<dbReference type="PANTHER" id="PTHR32166:SF81">
    <property type="entry name" value="OS06G0658400 PROTEIN"/>
    <property type="match status" value="1"/>
</dbReference>
<accession>A0A1R3IQU2</accession>
<keyword evidence="2" id="KW-1185">Reference proteome</keyword>
<sequence length="136" mass="16521">MNHSMRLAIFNTFVSLKLLAIAETRFASVIIMLKRLKLIKQGLQQMVISEEWSSYREDDVCKARRVKEIILDDEWWDQVDYIVSFTDPIYEMLRIMDTDRPTLHLFFEMWDEMIENVRETIFNHERKKEDKRSPFL</sequence>
<dbReference type="EMBL" id="AWUE01017782">
    <property type="protein sequence ID" value="OMO84936.1"/>
    <property type="molecule type" value="Genomic_DNA"/>
</dbReference>
<dbReference type="PANTHER" id="PTHR32166">
    <property type="entry name" value="OSJNBA0013A04.12 PROTEIN"/>
    <property type="match status" value="1"/>
</dbReference>
<protein>
    <submittedName>
        <fullName evidence="1">Uncharacterized protein</fullName>
    </submittedName>
</protein>
<reference evidence="2" key="1">
    <citation type="submission" date="2013-09" db="EMBL/GenBank/DDBJ databases">
        <title>Corchorus olitorius genome sequencing.</title>
        <authorList>
            <person name="Alam M."/>
            <person name="Haque M.S."/>
            <person name="Islam M.S."/>
            <person name="Emdad E.M."/>
            <person name="Islam M.M."/>
            <person name="Ahmed B."/>
            <person name="Halim A."/>
            <person name="Hossen Q.M.M."/>
            <person name="Hossain M.Z."/>
            <person name="Ahmed R."/>
            <person name="Khan M.M."/>
            <person name="Islam R."/>
            <person name="Rashid M.M."/>
            <person name="Khan S.A."/>
            <person name="Rahman M.S."/>
            <person name="Alam M."/>
            <person name="Yahiya A.S."/>
            <person name="Khan M.S."/>
            <person name="Azam M.S."/>
            <person name="Haque T."/>
            <person name="Lashkar M.Z.H."/>
            <person name="Akhand A.I."/>
            <person name="Morshed G."/>
            <person name="Roy S."/>
            <person name="Uddin K.S."/>
            <person name="Rabeya T."/>
            <person name="Hossain A.S."/>
            <person name="Chowdhury A."/>
            <person name="Snigdha A.R."/>
            <person name="Mortoza M.S."/>
            <person name="Matin S.A."/>
            <person name="Hoque S.M.E."/>
            <person name="Islam M.K."/>
            <person name="Roy D.K."/>
            <person name="Haider R."/>
            <person name="Moosa M.M."/>
            <person name="Elias S.M."/>
            <person name="Hasan A.M."/>
            <person name="Jahan S."/>
            <person name="Shafiuddin M."/>
            <person name="Mahmood N."/>
            <person name="Shommy N.S."/>
        </authorList>
    </citation>
    <scope>NUCLEOTIDE SEQUENCE [LARGE SCALE GENOMIC DNA]</scope>
    <source>
        <strain evidence="2">cv. O-4</strain>
    </source>
</reference>
<comment type="caution">
    <text evidence="1">The sequence shown here is derived from an EMBL/GenBank/DDBJ whole genome shotgun (WGS) entry which is preliminary data.</text>
</comment>
<proteinExistence type="predicted"/>
<dbReference type="OrthoDB" id="1936192at2759"/>
<evidence type="ECO:0000313" key="2">
    <source>
        <dbReference type="Proteomes" id="UP000187203"/>
    </source>
</evidence>
<dbReference type="SUPFAM" id="SSF53098">
    <property type="entry name" value="Ribonuclease H-like"/>
    <property type="match status" value="1"/>
</dbReference>
<dbReference type="Proteomes" id="UP000187203">
    <property type="component" value="Unassembled WGS sequence"/>
</dbReference>